<feature type="domain" description="ABC-three component systems C-terminal" evidence="1">
    <location>
        <begin position="170"/>
        <end position="314"/>
    </location>
</feature>
<evidence type="ECO:0000259" key="1">
    <source>
        <dbReference type="Pfam" id="PF20279"/>
    </source>
</evidence>
<dbReference type="Proteomes" id="UP000316560">
    <property type="component" value="Unassembled WGS sequence"/>
</dbReference>
<gene>
    <name evidence="2" type="ORF">FB472_1234</name>
</gene>
<dbReference type="EMBL" id="VFRA01000001">
    <property type="protein sequence ID" value="TQO19663.1"/>
    <property type="molecule type" value="Genomic_DNA"/>
</dbReference>
<proteinExistence type="predicted"/>
<dbReference type="OrthoDB" id="5379188at2"/>
<dbReference type="RefSeq" id="WP_141990125.1">
    <property type="nucleotide sequence ID" value="NZ_VFRA01000001.1"/>
</dbReference>
<organism evidence="2 3">
    <name type="scientific">Rhodoglobus vestalii</name>
    <dbReference type="NCBI Taxonomy" id="193384"/>
    <lineage>
        <taxon>Bacteria</taxon>
        <taxon>Bacillati</taxon>
        <taxon>Actinomycetota</taxon>
        <taxon>Actinomycetes</taxon>
        <taxon>Micrococcales</taxon>
        <taxon>Microbacteriaceae</taxon>
        <taxon>Rhodoglobus</taxon>
    </lineage>
</organism>
<dbReference type="InterPro" id="IPR046917">
    <property type="entry name" value="ABC-3C_CTD12"/>
</dbReference>
<evidence type="ECO:0000313" key="2">
    <source>
        <dbReference type="EMBL" id="TQO19663.1"/>
    </source>
</evidence>
<accession>A0A8H2K4J8</accession>
<dbReference type="AlphaFoldDB" id="A0A8H2K4J8"/>
<comment type="caution">
    <text evidence="2">The sequence shown here is derived from an EMBL/GenBank/DDBJ whole genome shotgun (WGS) entry which is preliminary data.</text>
</comment>
<sequence length="323" mass="36530">MTRFAYEDLYPQQFEELVVLICQELLGIAVQGFADGADSGRDARFEGTAQLMPSSSNPWNGRVVVQAKHTNGLNRAFNETDFFSKQSKTSVLALELPKVKKLKDDGDLDHYMLFANRRLSAGVESDIRSEISTACGIPSSSVYICGLEQLEIWLRKFKGLVKIANLDPIDSPLIVSPDELAEIVTAFASQRDLITATIDDAPVERTPLVEKNRINGMTAEYSTELRRLVMVDEAQIRSFLAAPENAELLDLYEATVDEIQLKIIAKRKDYQSFDDVLNYLLDLLYARDAVLRQRTHKRLTRSLLFYMYWNCDIGREADDAETL</sequence>
<protein>
    <recommendedName>
        <fullName evidence="1">ABC-three component systems C-terminal domain-containing protein</fullName>
    </recommendedName>
</protein>
<dbReference type="Pfam" id="PF20279">
    <property type="entry name" value="CTD12"/>
    <property type="match status" value="1"/>
</dbReference>
<reference evidence="2 3" key="1">
    <citation type="submission" date="2019-06" db="EMBL/GenBank/DDBJ databases">
        <title>Sequencing the genomes of 1000 actinobacteria strains.</title>
        <authorList>
            <person name="Klenk H.-P."/>
        </authorList>
    </citation>
    <scope>NUCLEOTIDE SEQUENCE [LARGE SCALE GENOMIC DNA]</scope>
    <source>
        <strain evidence="2 3">DSM 21947</strain>
    </source>
</reference>
<keyword evidence="3" id="KW-1185">Reference proteome</keyword>
<evidence type="ECO:0000313" key="3">
    <source>
        <dbReference type="Proteomes" id="UP000316560"/>
    </source>
</evidence>
<name>A0A8H2K4J8_9MICO</name>